<keyword evidence="2" id="KW-1185">Reference proteome</keyword>
<gene>
    <name evidence="1" type="ORF">MMAD_42120</name>
</gene>
<accession>A0A7I7XL41</accession>
<proteinExistence type="predicted"/>
<reference evidence="1 2" key="1">
    <citation type="journal article" date="2019" name="Emerg. Microbes Infect.">
        <title>Comprehensive subspecies identification of 175 nontuberculous mycobacteria species based on 7547 genomic profiles.</title>
        <authorList>
            <person name="Matsumoto Y."/>
            <person name="Kinjo T."/>
            <person name="Motooka D."/>
            <person name="Nabeya D."/>
            <person name="Jung N."/>
            <person name="Uechi K."/>
            <person name="Horii T."/>
            <person name="Iida T."/>
            <person name="Fujita J."/>
            <person name="Nakamura S."/>
        </authorList>
    </citation>
    <scope>NUCLEOTIDE SEQUENCE [LARGE SCALE GENOMIC DNA]</scope>
    <source>
        <strain evidence="1 2">JCM 13574</strain>
    </source>
</reference>
<protein>
    <submittedName>
        <fullName evidence="1">Uncharacterized protein</fullName>
    </submittedName>
</protein>
<organism evidence="1 2">
    <name type="scientific">Mycolicibacterium madagascariense</name>
    <dbReference type="NCBI Taxonomy" id="212765"/>
    <lineage>
        <taxon>Bacteria</taxon>
        <taxon>Bacillati</taxon>
        <taxon>Actinomycetota</taxon>
        <taxon>Actinomycetes</taxon>
        <taxon>Mycobacteriales</taxon>
        <taxon>Mycobacteriaceae</taxon>
        <taxon>Mycolicibacterium</taxon>
    </lineage>
</organism>
<dbReference type="EMBL" id="AP022610">
    <property type="protein sequence ID" value="BBZ29917.1"/>
    <property type="molecule type" value="Genomic_DNA"/>
</dbReference>
<sequence length="320" mass="34356">MPPAADSRIATVDGASILAAQDLLAADDYALTPSGKAFVDGGKYRLEISGVERLSTLEAMLEEAERHDVFIHRVIAFGGGTTLLSTSELSDVSALATEHGIDLVAVPGPRTGWDLGRQALSTEGQAGGRRVRGLDNVRYLLDDYLRIFSTGIRGVLVWDEGVLDILNKARDAGHVPADATFKISVYAGHANPASIRILQDLGADSVNPVGDLSRPMLAAIRQAVDIPLDVWAETFESFGGMNRLWEAGDIARVAGPVYFKIEPGESEAVMYNGWIQPEFHADLVRHKVRHAAILNELVATSAPDVTVSPRPRVAQSALTN</sequence>
<evidence type="ECO:0000313" key="2">
    <source>
        <dbReference type="Proteomes" id="UP000466517"/>
    </source>
</evidence>
<dbReference type="KEGG" id="mmag:MMAD_42120"/>
<dbReference type="AlphaFoldDB" id="A0A7I7XL41"/>
<dbReference type="Proteomes" id="UP000466517">
    <property type="component" value="Chromosome"/>
</dbReference>
<evidence type="ECO:0000313" key="1">
    <source>
        <dbReference type="EMBL" id="BBZ29917.1"/>
    </source>
</evidence>
<name>A0A7I7XL41_9MYCO</name>
<dbReference type="RefSeq" id="WP_163740839.1">
    <property type="nucleotide sequence ID" value="NZ_AP022610.1"/>
</dbReference>